<evidence type="ECO:0000313" key="2">
    <source>
        <dbReference type="Proteomes" id="UP000253153"/>
    </source>
</evidence>
<organism evidence="1 2">
    <name type="scientific">Fusarium coffeatum</name>
    <dbReference type="NCBI Taxonomy" id="231269"/>
    <lineage>
        <taxon>Eukaryota</taxon>
        <taxon>Fungi</taxon>
        <taxon>Dikarya</taxon>
        <taxon>Ascomycota</taxon>
        <taxon>Pezizomycotina</taxon>
        <taxon>Sordariomycetes</taxon>
        <taxon>Hypocreomycetidae</taxon>
        <taxon>Hypocreales</taxon>
        <taxon>Nectriaceae</taxon>
        <taxon>Fusarium</taxon>
        <taxon>Fusarium incarnatum-equiseti species complex</taxon>
    </lineage>
</organism>
<protein>
    <submittedName>
        <fullName evidence="1">Uncharacterized protein</fullName>
    </submittedName>
</protein>
<comment type="caution">
    <text evidence="1">The sequence shown here is derived from an EMBL/GenBank/DDBJ whole genome shotgun (WGS) entry which is preliminary data.</text>
</comment>
<gene>
    <name evidence="1" type="ORF">FIESC28_10917</name>
</gene>
<proteinExistence type="predicted"/>
<dbReference type="RefSeq" id="XP_031010878.1">
    <property type="nucleotide sequence ID" value="XM_031165047.1"/>
</dbReference>
<evidence type="ECO:0000313" key="1">
    <source>
        <dbReference type="EMBL" id="RBR06801.1"/>
    </source>
</evidence>
<dbReference type="AlphaFoldDB" id="A0A366QPF9"/>
<dbReference type="EMBL" id="QKXC01000335">
    <property type="protein sequence ID" value="RBR06801.1"/>
    <property type="molecule type" value="Genomic_DNA"/>
</dbReference>
<accession>A0A366QPF9</accession>
<dbReference type="OrthoDB" id="4216719at2759"/>
<keyword evidence="2" id="KW-1185">Reference proteome</keyword>
<sequence length="576" mass="64815">MLHIQKTSYTSESMEILKTGGLHPTLDDCCSEDLGNQAPFIDRQWAKQMKKLHSPTVTEQTKHNIGQYPLTSGLASWVADSFKNYQPSNDAIALVQQSSTQLHEFFENERAISTGFHNLNLLELVYQVTLEAGTEILIAASKESDNVQAHTPIHSRGSLDDHFASWGKLLTGIECDPPAIAQIPFFLLLGQAFSLETYSARENYIYATLIAVDWMKCKNEESERFKLFEKRIYESVPALADQLSGEDRSFWRIAIAYISAMSKTEDIKNLPTPRRSYVDTKMDPYLLMAMRAFDGIGFVYMCSDGATFLDNKGMDSLIGSALPNDIIDLHTDIKSAETRNLLRLLYPNTLTIDQSVKAMSTVLSSMLCEIFRGHKRAHLEGREDGRIAASSIPYSLCRARRRQIFETMEIYIAKYPQFWDWVWRIHSHAKAQITEAGLDELLADALYRSMDQGPLPKSPRNAFFDPFFEMIEGDGPQLQGKNPLNVHEDLGQVISELSRLWHDQLLDPGKEAGWGRVFDEKSDALFGRAGDILHARGNVADEVFGFAVAYGHLSMALPYVAYHAIDAIILTYGIAS</sequence>
<dbReference type="Proteomes" id="UP000253153">
    <property type="component" value="Unassembled WGS sequence"/>
</dbReference>
<dbReference type="GeneID" id="42000343"/>
<reference evidence="1 2" key="1">
    <citation type="submission" date="2018-06" db="EMBL/GenBank/DDBJ databases">
        <title>Fusarium incarnatum-equiseti species complex species 28.</title>
        <authorList>
            <person name="Gardiner D.M."/>
        </authorList>
    </citation>
    <scope>NUCLEOTIDE SEQUENCE [LARGE SCALE GENOMIC DNA]</scope>
    <source>
        <strain evidence="1 2">FIESC_28</strain>
    </source>
</reference>
<name>A0A366QPF9_9HYPO</name>